<dbReference type="AlphaFoldDB" id="A0A1Y1RT45"/>
<dbReference type="EMBL" id="LXWF01000004">
    <property type="protein sequence ID" value="ORC24437.1"/>
    <property type="molecule type" value="Genomic_DNA"/>
</dbReference>
<name>A0A1Y1RT45_9MICC</name>
<dbReference type="RefSeq" id="WP_083090755.1">
    <property type="nucleotide sequence ID" value="NZ_LXWF01000004.1"/>
</dbReference>
<gene>
    <name evidence="1" type="ORF">A7979_09790</name>
</gene>
<dbReference type="OrthoDB" id="3511799at2"/>
<evidence type="ECO:0000313" key="2">
    <source>
        <dbReference type="Proteomes" id="UP000192359"/>
    </source>
</evidence>
<evidence type="ECO:0000313" key="1">
    <source>
        <dbReference type="EMBL" id="ORC24437.1"/>
    </source>
</evidence>
<reference evidence="1 2" key="1">
    <citation type="submission" date="2016-05" db="EMBL/GenBank/DDBJ databases">
        <title>Draft genome sequence of a porcine commensal Rothia nasimurium.</title>
        <authorList>
            <person name="Gaiser R.A."/>
            <person name="Van Baarlen P."/>
            <person name="Wells J.M."/>
        </authorList>
    </citation>
    <scope>NUCLEOTIDE SEQUENCE [LARGE SCALE GENOMIC DNA]</scope>
    <source>
        <strain evidence="1 2">PT-32</strain>
    </source>
</reference>
<dbReference type="InterPro" id="IPR031423">
    <property type="entry name" value="Phosphatase_SCO2771"/>
</dbReference>
<sequence>MTFSMTRQEFVDYLNTSGITGNVATPRENNLAHMQGFVDGNEHLEFGVTWTREWAYTDVFELMARRVGTSADPTHVEGQDTISADLCVDALTAYARVFGRAVRDKKSLLFATGHPAGLFPIYAELARVAAREGATVLTIDEGDRFLEGDIRQIFKVIMFEQFGNLQHTHFSGPMQLALNQLKARGTTPDLVVADHGLAGYAASAGIPTLGIADCNDPGLFVSAEQGHILVAVPMDDNLTPHLYEPVIDFIVHTAGLAPTR</sequence>
<dbReference type="Proteomes" id="UP000192359">
    <property type="component" value="Unassembled WGS sequence"/>
</dbReference>
<proteinExistence type="predicted"/>
<protein>
    <submittedName>
        <fullName evidence="1">Taurine ABC transporter ATPase</fullName>
    </submittedName>
</protein>
<keyword evidence="2" id="KW-1185">Reference proteome</keyword>
<dbReference type="Pfam" id="PF15698">
    <property type="entry name" value="Phosphatase"/>
    <property type="match status" value="1"/>
</dbReference>
<comment type="caution">
    <text evidence="1">The sequence shown here is derived from an EMBL/GenBank/DDBJ whole genome shotgun (WGS) entry which is preliminary data.</text>
</comment>
<organism evidence="1 2">
    <name type="scientific">Rothia nasimurium</name>
    <dbReference type="NCBI Taxonomy" id="85336"/>
    <lineage>
        <taxon>Bacteria</taxon>
        <taxon>Bacillati</taxon>
        <taxon>Actinomycetota</taxon>
        <taxon>Actinomycetes</taxon>
        <taxon>Micrococcales</taxon>
        <taxon>Micrococcaceae</taxon>
        <taxon>Rothia</taxon>
    </lineage>
</organism>
<accession>A0A1Y1RT45</accession>